<dbReference type="Proteomes" id="UP000601435">
    <property type="component" value="Unassembled WGS sequence"/>
</dbReference>
<dbReference type="PROSITE" id="PS50097">
    <property type="entry name" value="BTB"/>
    <property type="match status" value="1"/>
</dbReference>
<accession>A0A812Q1C5</accession>
<reference evidence="3" key="1">
    <citation type="submission" date="2021-02" db="EMBL/GenBank/DDBJ databases">
        <authorList>
            <person name="Dougan E. K."/>
            <person name="Rhodes N."/>
            <person name="Thang M."/>
            <person name="Chan C."/>
        </authorList>
    </citation>
    <scope>NUCLEOTIDE SEQUENCE</scope>
</reference>
<feature type="region of interest" description="Disordered" evidence="1">
    <location>
        <begin position="328"/>
        <end position="348"/>
    </location>
</feature>
<dbReference type="CDD" id="cd18186">
    <property type="entry name" value="BTB_POZ_ZBTB_KLHL-like"/>
    <property type="match status" value="1"/>
</dbReference>
<protein>
    <submittedName>
        <fullName evidence="3">Klhl36 protein</fullName>
    </submittedName>
</protein>
<dbReference type="SMART" id="SM00225">
    <property type="entry name" value="BTB"/>
    <property type="match status" value="1"/>
</dbReference>
<dbReference type="Gene3D" id="3.30.710.10">
    <property type="entry name" value="Potassium Channel Kv1.1, Chain A"/>
    <property type="match status" value="1"/>
</dbReference>
<evidence type="ECO:0000313" key="3">
    <source>
        <dbReference type="EMBL" id="CAE7369889.1"/>
    </source>
</evidence>
<sequence>MAKTVDAEVLAGYITLGNLEGLRKFAPPSFDWRQPLTENQIPALVHVINQGLTKPGRCQNHLKIAEWLLKAGADPTYKIPQHSSAYALWKTTQKDETKISVSYQGHSAVSYAFAWLGQLQLGKGGADWSTERKYVEDLVALFAGTTAGGNPHGADVIVPQSTVDIWESMRDLTSSHNVIFEASDGEVSAQDQILMVASPVLKAMLESAMKESTSRRIQVKDSSSSGVSLFLDVLYTSSTRQDPDHKTMLEAMDLAHRWQVQGVVQSLCTALQNMIDAKSFVAIAEAAVLKALPTLERACASFGSTNEQVQGMLKKGSLPAAVRKLLGESEHASSEQQQPKKRLRFHSS</sequence>
<keyword evidence="4" id="KW-1185">Reference proteome</keyword>
<dbReference type="OrthoDB" id="6359816at2759"/>
<dbReference type="Pfam" id="PF00651">
    <property type="entry name" value="BTB"/>
    <property type="match status" value="1"/>
</dbReference>
<dbReference type="InterPro" id="IPR000210">
    <property type="entry name" value="BTB/POZ_dom"/>
</dbReference>
<dbReference type="InterPro" id="IPR044714">
    <property type="entry name" value="AtSIBP1-like"/>
</dbReference>
<dbReference type="SUPFAM" id="SSF54695">
    <property type="entry name" value="POZ domain"/>
    <property type="match status" value="1"/>
</dbReference>
<dbReference type="EMBL" id="CAJNJA010015867">
    <property type="protein sequence ID" value="CAE7369889.1"/>
    <property type="molecule type" value="Genomic_DNA"/>
</dbReference>
<gene>
    <name evidence="3" type="primary">klhl36</name>
    <name evidence="3" type="ORF">SNEC2469_LOCUS9927</name>
</gene>
<evidence type="ECO:0000259" key="2">
    <source>
        <dbReference type="PROSITE" id="PS50097"/>
    </source>
</evidence>
<dbReference type="AlphaFoldDB" id="A0A812Q1C5"/>
<evidence type="ECO:0000313" key="4">
    <source>
        <dbReference type="Proteomes" id="UP000601435"/>
    </source>
</evidence>
<evidence type="ECO:0000256" key="1">
    <source>
        <dbReference type="SAM" id="MobiDB-lite"/>
    </source>
</evidence>
<feature type="compositionally biased region" description="Basic residues" evidence="1">
    <location>
        <begin position="339"/>
        <end position="348"/>
    </location>
</feature>
<comment type="caution">
    <text evidence="3">The sequence shown here is derived from an EMBL/GenBank/DDBJ whole genome shotgun (WGS) entry which is preliminary data.</text>
</comment>
<dbReference type="InterPro" id="IPR011333">
    <property type="entry name" value="SKP1/BTB/POZ_sf"/>
</dbReference>
<feature type="domain" description="BTB" evidence="2">
    <location>
        <begin position="176"/>
        <end position="243"/>
    </location>
</feature>
<organism evidence="3 4">
    <name type="scientific">Symbiodinium necroappetens</name>
    <dbReference type="NCBI Taxonomy" id="1628268"/>
    <lineage>
        <taxon>Eukaryota</taxon>
        <taxon>Sar</taxon>
        <taxon>Alveolata</taxon>
        <taxon>Dinophyceae</taxon>
        <taxon>Suessiales</taxon>
        <taxon>Symbiodiniaceae</taxon>
        <taxon>Symbiodinium</taxon>
    </lineage>
</organism>
<dbReference type="PANTHER" id="PTHR46672:SF8">
    <property type="entry name" value="BTB DOMAIN-CONTAINING PROTEIN"/>
    <property type="match status" value="1"/>
</dbReference>
<proteinExistence type="predicted"/>
<name>A0A812Q1C5_9DINO</name>
<dbReference type="PANTHER" id="PTHR46672">
    <property type="entry name" value="OS08G0495500 PROTEIN-RELATED"/>
    <property type="match status" value="1"/>
</dbReference>